<reference evidence="4" key="1">
    <citation type="submission" date="2022-08" db="EMBL/GenBank/DDBJ databases">
        <authorList>
            <person name="Gutierrez-Valencia J."/>
        </authorList>
    </citation>
    <scope>NUCLEOTIDE SEQUENCE</scope>
</reference>
<keyword evidence="5" id="KW-1185">Reference proteome</keyword>
<organism evidence="4 5">
    <name type="scientific">Linum tenue</name>
    <dbReference type="NCBI Taxonomy" id="586396"/>
    <lineage>
        <taxon>Eukaryota</taxon>
        <taxon>Viridiplantae</taxon>
        <taxon>Streptophyta</taxon>
        <taxon>Embryophyta</taxon>
        <taxon>Tracheophyta</taxon>
        <taxon>Spermatophyta</taxon>
        <taxon>Magnoliopsida</taxon>
        <taxon>eudicotyledons</taxon>
        <taxon>Gunneridae</taxon>
        <taxon>Pentapetalae</taxon>
        <taxon>rosids</taxon>
        <taxon>fabids</taxon>
        <taxon>Malpighiales</taxon>
        <taxon>Linaceae</taxon>
        <taxon>Linum</taxon>
    </lineage>
</organism>
<feature type="compositionally biased region" description="Basic and acidic residues" evidence="2">
    <location>
        <begin position="14"/>
        <end position="28"/>
    </location>
</feature>
<dbReference type="SUPFAM" id="SSF54236">
    <property type="entry name" value="Ubiquitin-like"/>
    <property type="match status" value="1"/>
</dbReference>
<evidence type="ECO:0000259" key="3">
    <source>
        <dbReference type="PROSITE" id="PS50053"/>
    </source>
</evidence>
<evidence type="ECO:0000256" key="1">
    <source>
        <dbReference type="ARBA" id="ARBA00023186"/>
    </source>
</evidence>
<dbReference type="InterPro" id="IPR000626">
    <property type="entry name" value="Ubiquitin-like_dom"/>
</dbReference>
<keyword evidence="1" id="KW-0143">Chaperone</keyword>
<sequence>MIKSKRPSNGYGKVKHEPIISSTAKEDEANVEWEMRPGGMLVQKRTEKNEAPAPNLRVRIAYGALRYEISVNSQATFGDLKKLVTAETGLEPGEQRVAFRGKERQNGEYLDICGVRDRSKVVVTEDPASIERRYIQMRKSAAVHKSLRAISGISMEIDKLADQVGAMEISISSGSRVPEVQITTLIEVLMRQAVKLDAMAAEGEASSQKIIQSKRVQKCVEALDMVKMSNGKVEKPPALAPVVVAKTKWEIFDPPDLNPPPPAASSWELFD</sequence>
<name>A0AAV0QKN7_9ROSI</name>
<dbReference type="InterPro" id="IPR003103">
    <property type="entry name" value="BAG_domain"/>
</dbReference>
<dbReference type="PANTHER" id="PTHR12329">
    <property type="entry name" value="BCL2-ASSOCIATED ATHANOGENE"/>
    <property type="match status" value="1"/>
</dbReference>
<dbReference type="PANTHER" id="PTHR12329:SF17">
    <property type="entry name" value="OS04G0619900 PROTEIN"/>
    <property type="match status" value="1"/>
</dbReference>
<dbReference type="InterPro" id="IPR036533">
    <property type="entry name" value="BAG_dom_sf"/>
</dbReference>
<protein>
    <recommendedName>
        <fullName evidence="3">Ubiquitin-like domain-containing protein</fullName>
    </recommendedName>
</protein>
<dbReference type="Pfam" id="PF00240">
    <property type="entry name" value="ubiquitin"/>
    <property type="match status" value="1"/>
</dbReference>
<dbReference type="PROSITE" id="PS50053">
    <property type="entry name" value="UBIQUITIN_2"/>
    <property type="match status" value="1"/>
</dbReference>
<gene>
    <name evidence="4" type="ORF">LITE_LOCUS43592</name>
</gene>
<feature type="region of interest" description="Disordered" evidence="2">
    <location>
        <begin position="1"/>
        <end position="28"/>
    </location>
</feature>
<accession>A0AAV0QKN7</accession>
<comment type="caution">
    <text evidence="4">The sequence shown here is derived from an EMBL/GenBank/DDBJ whole genome shotgun (WGS) entry which is preliminary data.</text>
</comment>
<proteinExistence type="predicted"/>
<dbReference type="GO" id="GO:0000774">
    <property type="term" value="F:adenyl-nucleotide exchange factor activity"/>
    <property type="evidence" value="ECO:0007669"/>
    <property type="project" value="TreeGrafter"/>
</dbReference>
<evidence type="ECO:0000313" key="5">
    <source>
        <dbReference type="Proteomes" id="UP001154282"/>
    </source>
</evidence>
<dbReference type="InterPro" id="IPR039773">
    <property type="entry name" value="BAG_chaperone_regulator"/>
</dbReference>
<dbReference type="Proteomes" id="UP001154282">
    <property type="component" value="Unassembled WGS sequence"/>
</dbReference>
<evidence type="ECO:0000313" key="4">
    <source>
        <dbReference type="EMBL" id="CAI0545466.1"/>
    </source>
</evidence>
<evidence type="ECO:0000256" key="2">
    <source>
        <dbReference type="SAM" id="MobiDB-lite"/>
    </source>
</evidence>
<dbReference type="GO" id="GO:0005737">
    <property type="term" value="C:cytoplasm"/>
    <property type="evidence" value="ECO:0007669"/>
    <property type="project" value="TreeGrafter"/>
</dbReference>
<dbReference type="SUPFAM" id="SSF63491">
    <property type="entry name" value="BAG domain"/>
    <property type="match status" value="1"/>
</dbReference>
<feature type="domain" description="Ubiquitin-like" evidence="3">
    <location>
        <begin position="54"/>
        <end position="123"/>
    </location>
</feature>
<dbReference type="Gene3D" id="3.10.20.90">
    <property type="entry name" value="Phosphatidylinositol 3-kinase Catalytic Subunit, Chain A, domain 1"/>
    <property type="match status" value="1"/>
</dbReference>
<dbReference type="AlphaFoldDB" id="A0AAV0QKN7"/>
<dbReference type="InterPro" id="IPR029071">
    <property type="entry name" value="Ubiquitin-like_domsf"/>
</dbReference>
<dbReference type="GO" id="GO:0050821">
    <property type="term" value="P:protein stabilization"/>
    <property type="evidence" value="ECO:0007669"/>
    <property type="project" value="TreeGrafter"/>
</dbReference>
<dbReference type="EMBL" id="CAMGYJ010000009">
    <property type="protein sequence ID" value="CAI0545466.1"/>
    <property type="molecule type" value="Genomic_DNA"/>
</dbReference>
<dbReference type="Pfam" id="PF02179">
    <property type="entry name" value="BAG"/>
    <property type="match status" value="1"/>
</dbReference>
<dbReference type="Gene3D" id="1.20.58.120">
    <property type="entry name" value="BAG domain"/>
    <property type="match status" value="1"/>
</dbReference>
<dbReference type="GO" id="GO:0051087">
    <property type="term" value="F:protein-folding chaperone binding"/>
    <property type="evidence" value="ECO:0007669"/>
    <property type="project" value="InterPro"/>
</dbReference>